<sequence length="152" mass="16152">MGKSRVIPPREQTRAEEVANSVSHGIALAAALVVTPFLVLQAISYPSAGFIVGVSIFATTTVLLYILMGWVVLIAIEPLSARLPAQGLLWLVAGGVAYTAGVVFYATGARLRYGHFIYLARDTPSFRSGRDSASALADPVLAPLFVRLPLVI</sequence>
<feature type="transmembrane region" description="Helical" evidence="5">
    <location>
        <begin position="49"/>
        <end position="76"/>
    </location>
</feature>
<dbReference type="RefSeq" id="WP_210222699.1">
    <property type="nucleotide sequence ID" value="NZ_CP072801.1"/>
</dbReference>
<dbReference type="Proteomes" id="UP000672039">
    <property type="component" value="Chromosome"/>
</dbReference>
<accession>A0ABX7WV44</accession>
<feature type="transmembrane region" description="Helical" evidence="5">
    <location>
        <begin position="88"/>
        <end position="106"/>
    </location>
</feature>
<evidence type="ECO:0000256" key="3">
    <source>
        <dbReference type="ARBA" id="ARBA00022989"/>
    </source>
</evidence>
<evidence type="ECO:0000313" key="6">
    <source>
        <dbReference type="EMBL" id="QTR46363.1"/>
    </source>
</evidence>
<evidence type="ECO:0000256" key="2">
    <source>
        <dbReference type="ARBA" id="ARBA00022692"/>
    </source>
</evidence>
<evidence type="ECO:0000313" key="7">
    <source>
        <dbReference type="Proteomes" id="UP000672039"/>
    </source>
</evidence>
<dbReference type="InterPro" id="IPR004254">
    <property type="entry name" value="AdipoR/HlyIII-related"/>
</dbReference>
<keyword evidence="3 5" id="KW-1133">Transmembrane helix</keyword>
<evidence type="ECO:0000256" key="5">
    <source>
        <dbReference type="SAM" id="Phobius"/>
    </source>
</evidence>
<dbReference type="EMBL" id="CP072801">
    <property type="protein sequence ID" value="QTR46363.1"/>
    <property type="molecule type" value="Genomic_DNA"/>
</dbReference>
<proteinExistence type="predicted"/>
<keyword evidence="7" id="KW-1185">Reference proteome</keyword>
<gene>
    <name evidence="6" type="ORF">J9253_20735</name>
</gene>
<protein>
    <submittedName>
        <fullName evidence="6">Hemolysin III family protein</fullName>
    </submittedName>
</protein>
<keyword evidence="2 5" id="KW-0812">Transmembrane</keyword>
<name>A0ABX7WV44_9GAMM</name>
<evidence type="ECO:0000256" key="4">
    <source>
        <dbReference type="ARBA" id="ARBA00023136"/>
    </source>
</evidence>
<evidence type="ECO:0000256" key="1">
    <source>
        <dbReference type="ARBA" id="ARBA00004141"/>
    </source>
</evidence>
<feature type="transmembrane region" description="Helical" evidence="5">
    <location>
        <begin position="21"/>
        <end position="43"/>
    </location>
</feature>
<keyword evidence="4 5" id="KW-0472">Membrane</keyword>
<organism evidence="6 7">
    <name type="scientific">Thiothrix litoralis</name>
    <dbReference type="NCBI Taxonomy" id="2891210"/>
    <lineage>
        <taxon>Bacteria</taxon>
        <taxon>Pseudomonadati</taxon>
        <taxon>Pseudomonadota</taxon>
        <taxon>Gammaproteobacteria</taxon>
        <taxon>Thiotrichales</taxon>
        <taxon>Thiotrichaceae</taxon>
        <taxon>Thiothrix</taxon>
    </lineage>
</organism>
<comment type="subcellular location">
    <subcellularLocation>
        <location evidence="1">Membrane</location>
        <topology evidence="1">Multi-pass membrane protein</topology>
    </subcellularLocation>
</comment>
<dbReference type="Pfam" id="PF03006">
    <property type="entry name" value="HlyIII"/>
    <property type="match status" value="1"/>
</dbReference>
<reference evidence="6 7" key="1">
    <citation type="submission" date="2021-04" db="EMBL/GenBank/DDBJ databases">
        <title>Genomics, taxonomy and metabolism of representatives of sulfur bacteria of the genus Thiothrix: Thiothrix fructosivorans QT, Thiothrix unzii A1T and three new species, Thiothrix subterranea sp. nov., Thiothrix litoralis sp. nov. and 'Candidatus Thiothrix anitrata' sp. nov.</title>
        <authorList>
            <person name="Ravin N.V."/>
            <person name="Smolyakov D."/>
            <person name="Rudenko T.S."/>
            <person name="Mardanov A.V."/>
            <person name="Beletsky A.V."/>
            <person name="Markov N.D."/>
            <person name="Fomenkov A.I."/>
            <person name="Roberts R.J."/>
            <person name="Karnachuk O.V."/>
            <person name="Novikov A."/>
            <person name="Grabovich M.Y."/>
        </authorList>
    </citation>
    <scope>NUCLEOTIDE SEQUENCE [LARGE SCALE GENOMIC DNA]</scope>
    <source>
        <strain evidence="6 7">AS</strain>
    </source>
</reference>